<name>A0ACB9G5A2_CICIN</name>
<proteinExistence type="predicted"/>
<evidence type="ECO:0000313" key="2">
    <source>
        <dbReference type="Proteomes" id="UP001055811"/>
    </source>
</evidence>
<reference evidence="2" key="1">
    <citation type="journal article" date="2022" name="Mol. Ecol. Resour.">
        <title>The genomes of chicory, endive, great burdock and yacon provide insights into Asteraceae palaeo-polyploidization history and plant inulin production.</title>
        <authorList>
            <person name="Fan W."/>
            <person name="Wang S."/>
            <person name="Wang H."/>
            <person name="Wang A."/>
            <person name="Jiang F."/>
            <person name="Liu H."/>
            <person name="Zhao H."/>
            <person name="Xu D."/>
            <person name="Zhang Y."/>
        </authorList>
    </citation>
    <scope>NUCLEOTIDE SEQUENCE [LARGE SCALE GENOMIC DNA]</scope>
    <source>
        <strain evidence="2">cv. Punajuju</strain>
    </source>
</reference>
<organism evidence="1 2">
    <name type="scientific">Cichorium intybus</name>
    <name type="common">Chicory</name>
    <dbReference type="NCBI Taxonomy" id="13427"/>
    <lineage>
        <taxon>Eukaryota</taxon>
        <taxon>Viridiplantae</taxon>
        <taxon>Streptophyta</taxon>
        <taxon>Embryophyta</taxon>
        <taxon>Tracheophyta</taxon>
        <taxon>Spermatophyta</taxon>
        <taxon>Magnoliopsida</taxon>
        <taxon>eudicotyledons</taxon>
        <taxon>Gunneridae</taxon>
        <taxon>Pentapetalae</taxon>
        <taxon>asterids</taxon>
        <taxon>campanulids</taxon>
        <taxon>Asterales</taxon>
        <taxon>Asteraceae</taxon>
        <taxon>Cichorioideae</taxon>
        <taxon>Cichorieae</taxon>
        <taxon>Cichoriinae</taxon>
        <taxon>Cichorium</taxon>
    </lineage>
</organism>
<comment type="caution">
    <text evidence="1">The sequence shown here is derived from an EMBL/GenBank/DDBJ whole genome shotgun (WGS) entry which is preliminary data.</text>
</comment>
<keyword evidence="2" id="KW-1185">Reference proteome</keyword>
<sequence>MKAIFQSSTLNREPYVRSIQYNCNAIGVILRWTINNCVHTVLEMRAAKEASRGVVFCDAIHAHLCAQREHRSSQLCGGILMNLMLRWRMMACDGVKLVVRFWSRKLGRFHGCEILKLERVMTSRAYSEEEN</sequence>
<gene>
    <name evidence="1" type="ORF">L2E82_08092</name>
</gene>
<accession>A0ACB9G5A2</accession>
<dbReference type="EMBL" id="CM042010">
    <property type="protein sequence ID" value="KAI3778709.1"/>
    <property type="molecule type" value="Genomic_DNA"/>
</dbReference>
<reference evidence="1 2" key="2">
    <citation type="journal article" date="2022" name="Mol. Ecol. Resour.">
        <title>The genomes of chicory, endive, great burdock and yacon provide insights into Asteraceae paleo-polyploidization history and plant inulin production.</title>
        <authorList>
            <person name="Fan W."/>
            <person name="Wang S."/>
            <person name="Wang H."/>
            <person name="Wang A."/>
            <person name="Jiang F."/>
            <person name="Liu H."/>
            <person name="Zhao H."/>
            <person name="Xu D."/>
            <person name="Zhang Y."/>
        </authorList>
    </citation>
    <scope>NUCLEOTIDE SEQUENCE [LARGE SCALE GENOMIC DNA]</scope>
    <source>
        <strain evidence="2">cv. Punajuju</strain>
        <tissue evidence="1">Leaves</tissue>
    </source>
</reference>
<dbReference type="Proteomes" id="UP001055811">
    <property type="component" value="Linkage Group LG02"/>
</dbReference>
<evidence type="ECO:0000313" key="1">
    <source>
        <dbReference type="EMBL" id="KAI3778709.1"/>
    </source>
</evidence>
<protein>
    <submittedName>
        <fullName evidence="1">Uncharacterized protein</fullName>
    </submittedName>
</protein>